<keyword evidence="4" id="KW-0809">Transit peptide</keyword>
<gene>
    <name evidence="9" type="ORF">V8G54_029946</name>
</gene>
<keyword evidence="5" id="KW-0793">Thylakoid</keyword>
<evidence type="ECO:0000313" key="9">
    <source>
        <dbReference type="EMBL" id="WVY97795.1"/>
    </source>
</evidence>
<dbReference type="GO" id="GO:0009654">
    <property type="term" value="C:photosystem II oxygen evolving complex"/>
    <property type="evidence" value="ECO:0007669"/>
    <property type="project" value="InterPro"/>
</dbReference>
<sequence length="272" mass="31155">MDIMRHQIIKQVRRVSLPPARSLRFQNLPPTTQPSLPQRPPTSPNHVIQTQTMSSFTHATTLLHAHLKTHHKKSSSTAVTSTTLPHTGPNRRNFISTFLVTSTAVVAVHGSTQQALAQNWGTRSFIWEHFFGPGLSPEDAVARIKQTAEGLHDMREPLETLSWRYIMFYIRIKQAYLDEDLRTAFSTLPQNRRKDYVRTANELISNFEEFDRYIRTPKVYESYLYYEKTLKSIDELIANQLAPVFSLCAMYTIDAVAEAAAVIRPSITFLQH</sequence>
<dbReference type="SUPFAM" id="SSF101112">
    <property type="entry name" value="Oxygen-evolving enhancer protein 3"/>
    <property type="match status" value="1"/>
</dbReference>
<dbReference type="GO" id="GO:0009535">
    <property type="term" value="C:chloroplast thylakoid membrane"/>
    <property type="evidence" value="ECO:0007669"/>
    <property type="project" value="UniProtKB-SubCell"/>
</dbReference>
<dbReference type="PANTHER" id="PTHR33399:SF5">
    <property type="entry name" value="PHOTOSYNTHETIC NDH SUBUNIT OF LUMENAL LOCATION 2, CHLOROPLASTIC"/>
    <property type="match status" value="1"/>
</dbReference>
<keyword evidence="10" id="KW-1185">Reference proteome</keyword>
<dbReference type="Pfam" id="PF05757">
    <property type="entry name" value="PsbQ"/>
    <property type="match status" value="1"/>
</dbReference>
<accession>A0AAQ3RN59</accession>
<keyword evidence="2" id="KW-0150">Chloroplast</keyword>
<evidence type="ECO:0000256" key="6">
    <source>
        <dbReference type="ARBA" id="ARBA00023136"/>
    </source>
</evidence>
<evidence type="ECO:0000256" key="4">
    <source>
        <dbReference type="ARBA" id="ARBA00022946"/>
    </source>
</evidence>
<dbReference type="InterPro" id="IPR023222">
    <property type="entry name" value="PsbQ-like_dom_sf"/>
</dbReference>
<protein>
    <recommendedName>
        <fullName evidence="11">Photosynthetic NDH subunit of lumenal location 2, chloroplastic</fullName>
    </recommendedName>
</protein>
<dbReference type="EMBL" id="CP144692">
    <property type="protein sequence ID" value="WVY97795.1"/>
    <property type="molecule type" value="Genomic_DNA"/>
</dbReference>
<dbReference type="GO" id="GO:0009767">
    <property type="term" value="P:photosynthetic electron transport chain"/>
    <property type="evidence" value="ECO:0007669"/>
    <property type="project" value="TreeGrafter"/>
</dbReference>
<dbReference type="InterPro" id="IPR054099">
    <property type="entry name" value="PSII_PsbQ_pln"/>
</dbReference>
<evidence type="ECO:0000256" key="8">
    <source>
        <dbReference type="SAM" id="MobiDB-lite"/>
    </source>
</evidence>
<reference evidence="9 10" key="1">
    <citation type="journal article" date="2023" name="Life. Sci Alliance">
        <title>Evolutionary insights into 3D genome organization and epigenetic landscape of Vigna mungo.</title>
        <authorList>
            <person name="Junaid A."/>
            <person name="Singh B."/>
            <person name="Bhatia S."/>
        </authorList>
    </citation>
    <scope>NUCLEOTIDE SEQUENCE [LARGE SCALE GENOMIC DNA]</scope>
    <source>
        <strain evidence="9">Urdbean</strain>
    </source>
</reference>
<dbReference type="Gene3D" id="1.20.120.290">
    <property type="entry name" value="Oxygen-evolving enhancer protein 3 (PsbQ), four-helix up-down bundle"/>
    <property type="match status" value="1"/>
</dbReference>
<feature type="compositionally biased region" description="Low complexity" evidence="8">
    <location>
        <begin position="75"/>
        <end position="84"/>
    </location>
</feature>
<feature type="compositionally biased region" description="Polar residues" evidence="8">
    <location>
        <begin position="26"/>
        <end position="36"/>
    </location>
</feature>
<dbReference type="GO" id="GO:0019898">
    <property type="term" value="C:extrinsic component of membrane"/>
    <property type="evidence" value="ECO:0007669"/>
    <property type="project" value="InterPro"/>
</dbReference>
<evidence type="ECO:0000313" key="10">
    <source>
        <dbReference type="Proteomes" id="UP001374535"/>
    </source>
</evidence>
<evidence type="ECO:0000256" key="7">
    <source>
        <dbReference type="ARBA" id="ARBA00035649"/>
    </source>
</evidence>
<evidence type="ECO:0008006" key="11">
    <source>
        <dbReference type="Google" id="ProtNLM"/>
    </source>
</evidence>
<keyword evidence="3" id="KW-0934">Plastid</keyword>
<organism evidence="9 10">
    <name type="scientific">Vigna mungo</name>
    <name type="common">Black gram</name>
    <name type="synonym">Phaseolus mungo</name>
    <dbReference type="NCBI Taxonomy" id="3915"/>
    <lineage>
        <taxon>Eukaryota</taxon>
        <taxon>Viridiplantae</taxon>
        <taxon>Streptophyta</taxon>
        <taxon>Embryophyta</taxon>
        <taxon>Tracheophyta</taxon>
        <taxon>Spermatophyta</taxon>
        <taxon>Magnoliopsida</taxon>
        <taxon>eudicotyledons</taxon>
        <taxon>Gunneridae</taxon>
        <taxon>Pentapetalae</taxon>
        <taxon>rosids</taxon>
        <taxon>fabids</taxon>
        <taxon>Fabales</taxon>
        <taxon>Fabaceae</taxon>
        <taxon>Papilionoideae</taxon>
        <taxon>50 kb inversion clade</taxon>
        <taxon>NPAAA clade</taxon>
        <taxon>indigoferoid/millettioid clade</taxon>
        <taxon>Phaseoleae</taxon>
        <taxon>Vigna</taxon>
    </lineage>
</organism>
<proteinExistence type="inferred from homology"/>
<dbReference type="InterPro" id="IPR008797">
    <property type="entry name" value="PSII_PsbQ"/>
</dbReference>
<comment type="subcellular location">
    <subcellularLocation>
        <location evidence="1">Plastid</location>
        <location evidence="1">Chloroplast thylakoid membrane</location>
    </subcellularLocation>
</comment>
<feature type="region of interest" description="Disordered" evidence="8">
    <location>
        <begin position="69"/>
        <end position="88"/>
    </location>
</feature>
<dbReference type="AlphaFoldDB" id="A0AAQ3RN59"/>
<keyword evidence="6" id="KW-0472">Membrane</keyword>
<evidence type="ECO:0000256" key="3">
    <source>
        <dbReference type="ARBA" id="ARBA00022640"/>
    </source>
</evidence>
<feature type="region of interest" description="Disordered" evidence="8">
    <location>
        <begin position="26"/>
        <end position="47"/>
    </location>
</feature>
<dbReference type="GO" id="GO:0005509">
    <property type="term" value="F:calcium ion binding"/>
    <property type="evidence" value="ECO:0007669"/>
    <property type="project" value="InterPro"/>
</dbReference>
<evidence type="ECO:0000256" key="5">
    <source>
        <dbReference type="ARBA" id="ARBA00023078"/>
    </source>
</evidence>
<evidence type="ECO:0000256" key="2">
    <source>
        <dbReference type="ARBA" id="ARBA00022528"/>
    </source>
</evidence>
<evidence type="ECO:0000256" key="1">
    <source>
        <dbReference type="ARBA" id="ARBA00004334"/>
    </source>
</evidence>
<comment type="similarity">
    <text evidence="7">Belongs to the PsbQ family.</text>
</comment>
<dbReference type="PANTHER" id="PTHR33399">
    <property type="entry name" value="OXYGEN-EVOLVING ENHANCER PROTEIN 3-1, CHLOROPLASTIC"/>
    <property type="match status" value="1"/>
</dbReference>
<dbReference type="Proteomes" id="UP001374535">
    <property type="component" value="Chromosome 9"/>
</dbReference>
<name>A0AAQ3RN59_VIGMU</name>